<dbReference type="AlphaFoldDB" id="A0A0E9TUV0"/>
<proteinExistence type="predicted"/>
<protein>
    <submittedName>
        <fullName evidence="1">Uncharacterized protein</fullName>
    </submittedName>
</protein>
<dbReference type="EMBL" id="GBXM01051251">
    <property type="protein sequence ID" value="JAH57326.1"/>
    <property type="molecule type" value="Transcribed_RNA"/>
</dbReference>
<name>A0A0E9TUV0_ANGAN</name>
<organism evidence="1">
    <name type="scientific">Anguilla anguilla</name>
    <name type="common">European freshwater eel</name>
    <name type="synonym">Muraena anguilla</name>
    <dbReference type="NCBI Taxonomy" id="7936"/>
    <lineage>
        <taxon>Eukaryota</taxon>
        <taxon>Metazoa</taxon>
        <taxon>Chordata</taxon>
        <taxon>Craniata</taxon>
        <taxon>Vertebrata</taxon>
        <taxon>Euteleostomi</taxon>
        <taxon>Actinopterygii</taxon>
        <taxon>Neopterygii</taxon>
        <taxon>Teleostei</taxon>
        <taxon>Anguilliformes</taxon>
        <taxon>Anguillidae</taxon>
        <taxon>Anguilla</taxon>
    </lineage>
</organism>
<accession>A0A0E9TUV0</accession>
<sequence length="35" mass="4004">MSHLDRPILSRVLPINYSFVNVPGAIFYTRKLADV</sequence>
<reference evidence="1" key="1">
    <citation type="submission" date="2014-11" db="EMBL/GenBank/DDBJ databases">
        <authorList>
            <person name="Amaro Gonzalez C."/>
        </authorList>
    </citation>
    <scope>NUCLEOTIDE SEQUENCE</scope>
</reference>
<evidence type="ECO:0000313" key="1">
    <source>
        <dbReference type="EMBL" id="JAH57326.1"/>
    </source>
</evidence>
<reference evidence="1" key="2">
    <citation type="journal article" date="2015" name="Fish Shellfish Immunol.">
        <title>Early steps in the European eel (Anguilla anguilla)-Vibrio vulnificus interaction in the gills: Role of the RtxA13 toxin.</title>
        <authorList>
            <person name="Callol A."/>
            <person name="Pajuelo D."/>
            <person name="Ebbesson L."/>
            <person name="Teles M."/>
            <person name="MacKenzie S."/>
            <person name="Amaro C."/>
        </authorList>
    </citation>
    <scope>NUCLEOTIDE SEQUENCE</scope>
</reference>